<comment type="caution">
    <text evidence="3">The sequence shown here is derived from an EMBL/GenBank/DDBJ whole genome shotgun (WGS) entry which is preliminary data.</text>
</comment>
<dbReference type="InterPro" id="IPR052728">
    <property type="entry name" value="O2_lipid_transport_reg"/>
</dbReference>
<feature type="transmembrane region" description="Helical" evidence="1">
    <location>
        <begin position="203"/>
        <end position="225"/>
    </location>
</feature>
<organism evidence="3 4">
    <name type="scientific">Dryococelus australis</name>
    <dbReference type="NCBI Taxonomy" id="614101"/>
    <lineage>
        <taxon>Eukaryota</taxon>
        <taxon>Metazoa</taxon>
        <taxon>Ecdysozoa</taxon>
        <taxon>Arthropoda</taxon>
        <taxon>Hexapoda</taxon>
        <taxon>Insecta</taxon>
        <taxon>Pterygota</taxon>
        <taxon>Neoptera</taxon>
        <taxon>Polyneoptera</taxon>
        <taxon>Phasmatodea</taxon>
        <taxon>Verophasmatodea</taxon>
        <taxon>Anareolatae</taxon>
        <taxon>Phasmatidae</taxon>
        <taxon>Eurycanthinae</taxon>
        <taxon>Dryococelus</taxon>
    </lineage>
</organism>
<feature type="transmembrane region" description="Helical" evidence="1">
    <location>
        <begin position="83"/>
        <end position="104"/>
    </location>
</feature>
<sequence>MVFFYATLLYRMGDGPIWGKLVGTQRDLCVNGWWTNLLYVNNILDGSKDMCMKPSWYLAVDMQLYLFSPLVLYPLWRWPRAGVTLLVLALAASIATPAAIAAVYRLPGQLPLRLIGAKNIAEDMLYYPSFARASPYLLGVAFGYWLNTIKDKEIVLPKWAVAAGWTCSLAAMAAALQGAQGIVLETHHVSMFEASAYAGFARFVWSCGLVWLVFACIYGYGEFLVRGSHVTGLVNSILSMRVMQPLSKLSYCIYLSHWAVLLWRAGSKTNSEYFSMYILASVLPDDRCVCFDFLLTSGLGFDPKFCLALGGCEINSALNERMQFHLTFQSGISKFNVRPLVPNTTFPG</sequence>
<keyword evidence="1" id="KW-1133">Transmembrane helix</keyword>
<protein>
    <recommendedName>
        <fullName evidence="2">Acyltransferase 3 domain-containing protein</fullName>
    </recommendedName>
</protein>
<dbReference type="InterPro" id="IPR002656">
    <property type="entry name" value="Acyl_transf_3_dom"/>
</dbReference>
<keyword evidence="4" id="KW-1185">Reference proteome</keyword>
<dbReference type="Pfam" id="PF01757">
    <property type="entry name" value="Acyl_transf_3"/>
    <property type="match status" value="1"/>
</dbReference>
<dbReference type="PANTHER" id="PTHR11161">
    <property type="entry name" value="O-ACYLTRANSFERASE"/>
    <property type="match status" value="1"/>
</dbReference>
<name>A0ABQ9H8S4_9NEOP</name>
<feature type="domain" description="Acyltransferase 3" evidence="2">
    <location>
        <begin position="17"/>
        <end position="263"/>
    </location>
</feature>
<feature type="transmembrane region" description="Helical" evidence="1">
    <location>
        <begin position="56"/>
        <end position="76"/>
    </location>
</feature>
<accession>A0ABQ9H8S4</accession>
<dbReference type="PANTHER" id="PTHR11161:SF0">
    <property type="entry name" value="O-ACYLTRANSFERASE LIKE PROTEIN"/>
    <property type="match status" value="1"/>
</dbReference>
<evidence type="ECO:0000256" key="1">
    <source>
        <dbReference type="SAM" id="Phobius"/>
    </source>
</evidence>
<feature type="transmembrane region" description="Helical" evidence="1">
    <location>
        <begin position="159"/>
        <end position="183"/>
    </location>
</feature>
<feature type="transmembrane region" description="Helical" evidence="1">
    <location>
        <begin position="124"/>
        <end position="147"/>
    </location>
</feature>
<keyword evidence="1" id="KW-0472">Membrane</keyword>
<evidence type="ECO:0000313" key="4">
    <source>
        <dbReference type="Proteomes" id="UP001159363"/>
    </source>
</evidence>
<dbReference type="Proteomes" id="UP001159363">
    <property type="component" value="Chromosome 5"/>
</dbReference>
<keyword evidence="1" id="KW-0812">Transmembrane</keyword>
<dbReference type="EMBL" id="JARBHB010000006">
    <property type="protein sequence ID" value="KAJ8880699.1"/>
    <property type="molecule type" value="Genomic_DNA"/>
</dbReference>
<evidence type="ECO:0000259" key="2">
    <source>
        <dbReference type="Pfam" id="PF01757"/>
    </source>
</evidence>
<proteinExistence type="predicted"/>
<gene>
    <name evidence="3" type="ORF">PR048_017169</name>
</gene>
<evidence type="ECO:0000313" key="3">
    <source>
        <dbReference type="EMBL" id="KAJ8880699.1"/>
    </source>
</evidence>
<reference evidence="3 4" key="1">
    <citation type="submission" date="2023-02" db="EMBL/GenBank/DDBJ databases">
        <title>LHISI_Scaffold_Assembly.</title>
        <authorList>
            <person name="Stuart O.P."/>
            <person name="Cleave R."/>
            <person name="Magrath M.J.L."/>
            <person name="Mikheyev A.S."/>
        </authorList>
    </citation>
    <scope>NUCLEOTIDE SEQUENCE [LARGE SCALE GENOMIC DNA]</scope>
    <source>
        <strain evidence="3">Daus_M_001</strain>
        <tissue evidence="3">Leg muscle</tissue>
    </source>
</reference>